<feature type="region of interest" description="Disordered" evidence="1">
    <location>
        <begin position="250"/>
        <end position="412"/>
    </location>
</feature>
<evidence type="ECO:0000256" key="1">
    <source>
        <dbReference type="SAM" id="MobiDB-lite"/>
    </source>
</evidence>
<feature type="compositionally biased region" description="Low complexity" evidence="1">
    <location>
        <begin position="297"/>
        <end position="313"/>
    </location>
</feature>
<evidence type="ECO:0008006" key="4">
    <source>
        <dbReference type="Google" id="ProtNLM"/>
    </source>
</evidence>
<organism evidence="2 3">
    <name type="scientific">Actinomadura vinacea</name>
    <dbReference type="NCBI Taxonomy" id="115336"/>
    <lineage>
        <taxon>Bacteria</taxon>
        <taxon>Bacillati</taxon>
        <taxon>Actinomycetota</taxon>
        <taxon>Actinomycetes</taxon>
        <taxon>Streptosporangiales</taxon>
        <taxon>Thermomonosporaceae</taxon>
        <taxon>Actinomadura</taxon>
    </lineage>
</organism>
<comment type="caution">
    <text evidence="2">The sequence shown here is derived from an EMBL/GenBank/DDBJ whole genome shotgun (WGS) entry which is preliminary data.</text>
</comment>
<dbReference type="Proteomes" id="UP001501231">
    <property type="component" value="Unassembled WGS sequence"/>
</dbReference>
<feature type="compositionally biased region" description="Pro residues" evidence="1">
    <location>
        <begin position="280"/>
        <end position="296"/>
    </location>
</feature>
<protein>
    <recommendedName>
        <fullName evidence="4">Sporulation protein</fullName>
    </recommendedName>
</protein>
<gene>
    <name evidence="2" type="ORF">GCM10010191_57790</name>
</gene>
<feature type="compositionally biased region" description="Pro residues" evidence="1">
    <location>
        <begin position="363"/>
        <end position="394"/>
    </location>
</feature>
<dbReference type="RefSeq" id="WP_344593103.1">
    <property type="nucleotide sequence ID" value="NZ_BAAARW010000020.1"/>
</dbReference>
<sequence length="519" mass="51987">MAYGQMAGGHGGPGPSVDTILSEPNCRPGGVVAGKVHLVGGQRPSEIRHVTIALMPRMQNGYGGESAGPEVYRGALTRAFRLEPGQQRDLAFSIPLPYELPFTTVLGRELPGFTIGLCTEVDVQGEPDPGDVDPISVEPLKSQQWVLAAIAQLGFKIQNVAFEQSKLRGVPQQLPFYQEIQLAPPPRFAGRIGEVGLSFIASPRHMAFVLEADRRAGGTPDERFGRFQVEHQAAAETDWNAKISQWLEEAASRPRPQLSLPSPPPPAHGGGYHTPSTGAPLPPPGGGPSTFPPPPAHHGTPGHGTPAPAAASYGGPGQYGQGQYPPPAPGPGQAPSNSPLPAPPPGPGHPQPPAPHPGHGQSPLPPPPAPPGPGAPYAPPPSPGPQYPPPPGPPVHHHHGAPAYPGGHGHRHGHGAGWVAAGAVGGVAAAGVAGGMAAGAAVDAFGNVVGGAANVAGYAAGVPAGAFGDAVAGYAGNFAADAGKAVAGEVANEAANAVAGEAAGAVGEILGGLLGGLFG</sequence>
<dbReference type="PANTHER" id="PTHR40053:SF1">
    <property type="entry name" value="SPORULATION-CONTROL PROTEIN SPO0M"/>
    <property type="match status" value="1"/>
</dbReference>
<name>A0ABN3JNW8_9ACTN</name>
<keyword evidence="3" id="KW-1185">Reference proteome</keyword>
<dbReference type="PANTHER" id="PTHR40053">
    <property type="entry name" value="SPORULATION-CONTROL PROTEIN SPO0M"/>
    <property type="match status" value="1"/>
</dbReference>
<dbReference type="Pfam" id="PF07070">
    <property type="entry name" value="Spo0M"/>
    <property type="match status" value="1"/>
</dbReference>
<dbReference type="PRINTS" id="PR01217">
    <property type="entry name" value="PRICHEXTENSN"/>
</dbReference>
<evidence type="ECO:0000313" key="2">
    <source>
        <dbReference type="EMBL" id="GAA2435565.1"/>
    </source>
</evidence>
<feature type="compositionally biased region" description="Pro residues" evidence="1">
    <location>
        <begin position="324"/>
        <end position="356"/>
    </location>
</feature>
<proteinExistence type="predicted"/>
<evidence type="ECO:0000313" key="3">
    <source>
        <dbReference type="Proteomes" id="UP001501231"/>
    </source>
</evidence>
<accession>A0ABN3JNW8</accession>
<dbReference type="EMBL" id="BAAARW010000020">
    <property type="protein sequence ID" value="GAA2435565.1"/>
    <property type="molecule type" value="Genomic_DNA"/>
</dbReference>
<dbReference type="InterPro" id="IPR009776">
    <property type="entry name" value="Spore_0_M"/>
</dbReference>
<reference evidence="2 3" key="1">
    <citation type="journal article" date="2019" name="Int. J. Syst. Evol. Microbiol.">
        <title>The Global Catalogue of Microorganisms (GCM) 10K type strain sequencing project: providing services to taxonomists for standard genome sequencing and annotation.</title>
        <authorList>
            <consortium name="The Broad Institute Genomics Platform"/>
            <consortium name="The Broad Institute Genome Sequencing Center for Infectious Disease"/>
            <person name="Wu L."/>
            <person name="Ma J."/>
        </authorList>
    </citation>
    <scope>NUCLEOTIDE SEQUENCE [LARGE SCALE GENOMIC DNA]</scope>
    <source>
        <strain evidence="2 3">JCM 3325</strain>
    </source>
</reference>